<dbReference type="KEGG" id="hyf:DTO96_100248"/>
<sequence>MSPIFKFCRAFVSIALTIMLMAFGRLSAAESFLPPDQAFAFSAAMRDGMHVRVSFAIAPNYYMYRDDFAVAVVSPDGAVVQNGEFKLPAALIKFDENFNKNMAIYHDRVSFDVPVKGDGLFKLVVTSRGCADGGLCYPPRKTQEVLTAHAENNSVAGGIKPAVNAQLADKKTALSPSRDPLVAQAPTVTIPLSPKPISDLAAREGLATQAGVNAPPLVGASKNIEGSAASAPDNSAYARQLFDAHNVPVALLFMFGLGVLLSLTPCMLPMVPILSGILAGQQVVSKRRGLALAFAYVTGMALVYALIGLMAAKTGASLHRYLQSPWVLAALSAMLLLLALSLFDVFQLQLPVSWQAWLSAKTQGKNGYWGVALMGAISALIASPCVTAPLVGVITYIAQTGNMALGGLALFVLAYGMGMPLLLLGAGLGQFLPKGGAWMVRIKQVIGLIMVAAALWIAQPLWGHYWQKAWGDQAVVVTFQPVKSIVELNEVVANSDKPVLLDLYADWCRSCIEMEKNTFPDPRIKERMARMTLVRVDMTAYTDDDAALLAHFKLYGPPAMIVLEPITGKEKGRVIGFEGADVFMRSLDAATESKP</sequence>
<dbReference type="InterPro" id="IPR036249">
    <property type="entry name" value="Thioredoxin-like_sf"/>
</dbReference>
<evidence type="ECO:0000256" key="4">
    <source>
        <dbReference type="ARBA" id="ARBA00022748"/>
    </source>
</evidence>
<feature type="transmembrane region" description="Helical" evidence="7">
    <location>
        <begin position="324"/>
        <end position="346"/>
    </location>
</feature>
<keyword evidence="6 7" id="KW-0472">Membrane</keyword>
<feature type="chain" id="PRO_5016997864" evidence="8">
    <location>
        <begin position="29"/>
        <end position="595"/>
    </location>
</feature>
<dbReference type="Proteomes" id="UP000252182">
    <property type="component" value="Chromosome"/>
</dbReference>
<feature type="transmembrane region" description="Helical" evidence="7">
    <location>
        <begin position="445"/>
        <end position="466"/>
    </location>
</feature>
<dbReference type="SUPFAM" id="SSF74863">
    <property type="entry name" value="Thiol:disulfide interchange protein DsbD, N-terminal domain (DsbD-alpha)"/>
    <property type="match status" value="1"/>
</dbReference>
<evidence type="ECO:0000256" key="3">
    <source>
        <dbReference type="ARBA" id="ARBA00022692"/>
    </source>
</evidence>
<feature type="transmembrane region" description="Helical" evidence="7">
    <location>
        <begin position="249"/>
        <end position="278"/>
    </location>
</feature>
<feature type="transmembrane region" description="Helical" evidence="7">
    <location>
        <begin position="403"/>
        <end position="424"/>
    </location>
</feature>
<evidence type="ECO:0000256" key="5">
    <source>
        <dbReference type="ARBA" id="ARBA00022989"/>
    </source>
</evidence>
<name>A0A345D851_9BURK</name>
<feature type="domain" description="Thioredoxin" evidence="9">
    <location>
        <begin position="468"/>
        <end position="592"/>
    </location>
</feature>
<dbReference type="InterPro" id="IPR028250">
    <property type="entry name" value="DsbDN"/>
</dbReference>
<dbReference type="OrthoDB" id="9811036at2"/>
<dbReference type="PANTHER" id="PTHR32234:SF0">
    <property type="entry name" value="THIOL:DISULFIDE INTERCHANGE PROTEIN DSBD"/>
    <property type="match status" value="1"/>
</dbReference>
<reference evidence="11" key="1">
    <citation type="submission" date="2018-07" db="EMBL/GenBank/DDBJ databases">
        <authorList>
            <person name="Kim H."/>
        </authorList>
    </citation>
    <scope>NUCLEOTIDE SEQUENCE [LARGE SCALE GENOMIC DNA]</scope>
    <source>
        <strain evidence="11">F02</strain>
    </source>
</reference>
<feature type="transmembrane region" description="Helical" evidence="7">
    <location>
        <begin position="367"/>
        <end position="397"/>
    </location>
</feature>
<organism evidence="10 11">
    <name type="scientific">Ephemeroptericola cinctiostellae</name>
    <dbReference type="NCBI Taxonomy" id="2268024"/>
    <lineage>
        <taxon>Bacteria</taxon>
        <taxon>Pseudomonadati</taxon>
        <taxon>Pseudomonadota</taxon>
        <taxon>Betaproteobacteria</taxon>
        <taxon>Burkholderiales</taxon>
        <taxon>Burkholderiaceae</taxon>
        <taxon>Ephemeroptericola</taxon>
    </lineage>
</organism>
<feature type="signal peptide" evidence="8">
    <location>
        <begin position="1"/>
        <end position="28"/>
    </location>
</feature>
<dbReference type="InterPro" id="IPR036929">
    <property type="entry name" value="DsbDN_sf"/>
</dbReference>
<comment type="subcellular location">
    <subcellularLocation>
        <location evidence="1">Cell membrane</location>
        <topology evidence="1">Multi-pass membrane protein</topology>
    </subcellularLocation>
</comment>
<dbReference type="GO" id="GO:0005886">
    <property type="term" value="C:plasma membrane"/>
    <property type="evidence" value="ECO:0007669"/>
    <property type="project" value="UniProtKB-SubCell"/>
</dbReference>
<dbReference type="Pfam" id="PF11412">
    <property type="entry name" value="DsbD_N"/>
    <property type="match status" value="1"/>
</dbReference>
<keyword evidence="11" id="KW-1185">Reference proteome</keyword>
<evidence type="ECO:0000256" key="7">
    <source>
        <dbReference type="SAM" id="Phobius"/>
    </source>
</evidence>
<dbReference type="Gene3D" id="2.60.40.1250">
    <property type="entry name" value="Thiol:disulfide interchange protein DsbD, N-terminal domain"/>
    <property type="match status" value="1"/>
</dbReference>
<dbReference type="RefSeq" id="WP_114561828.1">
    <property type="nucleotide sequence ID" value="NZ_CP031124.1"/>
</dbReference>
<dbReference type="InterPro" id="IPR013766">
    <property type="entry name" value="Thioredoxin_domain"/>
</dbReference>
<keyword evidence="10" id="KW-0560">Oxidoreductase</keyword>
<dbReference type="SUPFAM" id="SSF52833">
    <property type="entry name" value="Thioredoxin-like"/>
    <property type="match status" value="1"/>
</dbReference>
<feature type="transmembrane region" description="Helical" evidence="7">
    <location>
        <begin position="290"/>
        <end position="312"/>
    </location>
</feature>
<dbReference type="NCBIfam" id="NF001419">
    <property type="entry name" value="PRK00293.1"/>
    <property type="match status" value="1"/>
</dbReference>
<keyword evidence="3 7" id="KW-0812">Transmembrane</keyword>
<accession>A0A345D851</accession>
<proteinExistence type="predicted"/>
<dbReference type="Pfam" id="PF02683">
    <property type="entry name" value="DsbD_TM"/>
    <property type="match status" value="1"/>
</dbReference>
<keyword evidence="5 7" id="KW-1133">Transmembrane helix</keyword>
<dbReference type="GO" id="GO:0045454">
    <property type="term" value="P:cell redox homeostasis"/>
    <property type="evidence" value="ECO:0007669"/>
    <property type="project" value="TreeGrafter"/>
</dbReference>
<gene>
    <name evidence="10" type="primary">dsbD</name>
    <name evidence="10" type="ORF">DTO96_100248</name>
</gene>
<evidence type="ECO:0000256" key="6">
    <source>
        <dbReference type="ARBA" id="ARBA00023136"/>
    </source>
</evidence>
<dbReference type="AlphaFoldDB" id="A0A345D851"/>
<dbReference type="EC" id="1.8.1.8" evidence="10"/>
<dbReference type="Pfam" id="PF13899">
    <property type="entry name" value="Thioredoxin_7"/>
    <property type="match status" value="1"/>
</dbReference>
<evidence type="ECO:0000256" key="2">
    <source>
        <dbReference type="ARBA" id="ARBA00022475"/>
    </source>
</evidence>
<evidence type="ECO:0000259" key="9">
    <source>
        <dbReference type="PROSITE" id="PS51352"/>
    </source>
</evidence>
<dbReference type="CDD" id="cd02953">
    <property type="entry name" value="DsbDgamma"/>
    <property type="match status" value="1"/>
</dbReference>
<keyword evidence="4" id="KW-0201">Cytochrome c-type biogenesis</keyword>
<evidence type="ECO:0000313" key="10">
    <source>
        <dbReference type="EMBL" id="AXF84539.1"/>
    </source>
</evidence>
<keyword evidence="2" id="KW-1003">Cell membrane</keyword>
<dbReference type="GO" id="GO:0017004">
    <property type="term" value="P:cytochrome complex assembly"/>
    <property type="evidence" value="ECO:0007669"/>
    <property type="project" value="UniProtKB-KW"/>
</dbReference>
<evidence type="ECO:0000313" key="11">
    <source>
        <dbReference type="Proteomes" id="UP000252182"/>
    </source>
</evidence>
<evidence type="ECO:0000256" key="8">
    <source>
        <dbReference type="SAM" id="SignalP"/>
    </source>
</evidence>
<dbReference type="InterPro" id="IPR003834">
    <property type="entry name" value="Cyt_c_assmbl_TM_dom"/>
</dbReference>
<keyword evidence="8" id="KW-0732">Signal</keyword>
<dbReference type="InterPro" id="IPR035671">
    <property type="entry name" value="DsbD_gamma"/>
</dbReference>
<dbReference type="GO" id="GO:0047134">
    <property type="term" value="F:protein-disulfide reductase [NAD(P)H] activity"/>
    <property type="evidence" value="ECO:0007669"/>
    <property type="project" value="UniProtKB-EC"/>
</dbReference>
<dbReference type="Gene3D" id="3.40.30.10">
    <property type="entry name" value="Glutaredoxin"/>
    <property type="match status" value="1"/>
</dbReference>
<protein>
    <submittedName>
        <fullName evidence="10">Thiol:disulfide interchange protein DsbD</fullName>
        <ecNumber evidence="10">1.8.1.8</ecNumber>
    </submittedName>
</protein>
<dbReference type="PROSITE" id="PS51352">
    <property type="entry name" value="THIOREDOXIN_2"/>
    <property type="match status" value="1"/>
</dbReference>
<dbReference type="PANTHER" id="PTHR32234">
    <property type="entry name" value="THIOL:DISULFIDE INTERCHANGE PROTEIN DSBD"/>
    <property type="match status" value="1"/>
</dbReference>
<dbReference type="EMBL" id="CP031124">
    <property type="protein sequence ID" value="AXF84539.1"/>
    <property type="molecule type" value="Genomic_DNA"/>
</dbReference>
<evidence type="ECO:0000256" key="1">
    <source>
        <dbReference type="ARBA" id="ARBA00004651"/>
    </source>
</evidence>